<keyword evidence="6" id="KW-1185">Reference proteome</keyword>
<proteinExistence type="predicted"/>
<dbReference type="Proteomes" id="UP000606974">
    <property type="component" value="Unassembled WGS sequence"/>
</dbReference>
<dbReference type="InterPro" id="IPR003661">
    <property type="entry name" value="HisK_dim/P_dom"/>
</dbReference>
<dbReference type="SMART" id="SM00091">
    <property type="entry name" value="PAS"/>
    <property type="match status" value="1"/>
</dbReference>
<dbReference type="SMART" id="SM00388">
    <property type="entry name" value="HisKA"/>
    <property type="match status" value="1"/>
</dbReference>
<dbReference type="InterPro" id="IPR001789">
    <property type="entry name" value="Sig_transdc_resp-reg_receiver"/>
</dbReference>
<dbReference type="Gene3D" id="3.40.50.2300">
    <property type="match status" value="1"/>
</dbReference>
<accession>A0A8H7AV61</accession>
<dbReference type="PANTHER" id="PTHR43719">
    <property type="entry name" value="TWO-COMPONENT HISTIDINE KINASE"/>
    <property type="match status" value="1"/>
</dbReference>
<dbReference type="PROSITE" id="PS50109">
    <property type="entry name" value="HIS_KIN"/>
    <property type="match status" value="1"/>
</dbReference>
<dbReference type="Pfam" id="PF00072">
    <property type="entry name" value="Response_reg"/>
    <property type="match status" value="1"/>
</dbReference>
<dbReference type="InterPro" id="IPR000014">
    <property type="entry name" value="PAS"/>
</dbReference>
<feature type="domain" description="Response regulatory" evidence="4">
    <location>
        <begin position="1034"/>
        <end position="1167"/>
    </location>
</feature>
<dbReference type="CDD" id="cd00082">
    <property type="entry name" value="HisKA"/>
    <property type="match status" value="1"/>
</dbReference>
<dbReference type="InterPro" id="IPR036097">
    <property type="entry name" value="HisK_dim/P_sf"/>
</dbReference>
<dbReference type="InterPro" id="IPR050956">
    <property type="entry name" value="2C_system_His_kinase"/>
</dbReference>
<dbReference type="InterPro" id="IPR058846">
    <property type="entry name" value="PAS-like"/>
</dbReference>
<dbReference type="Gene3D" id="3.30.450.20">
    <property type="entry name" value="PAS domain"/>
    <property type="match status" value="2"/>
</dbReference>
<dbReference type="Pfam" id="PF26131">
    <property type="entry name" value="PAS-like"/>
    <property type="match status" value="1"/>
</dbReference>
<dbReference type="SUPFAM" id="SSF52172">
    <property type="entry name" value="CheY-like"/>
    <property type="match status" value="1"/>
</dbReference>
<dbReference type="PANTHER" id="PTHR43719:SF30">
    <property type="entry name" value="TWO-COMPONENT SYSTEM RESPONSE REGULATOR"/>
    <property type="match status" value="1"/>
</dbReference>
<dbReference type="InterPro" id="IPR035965">
    <property type="entry name" value="PAS-like_dom_sf"/>
</dbReference>
<gene>
    <name evidence="5" type="ORF">GJ744_007802</name>
</gene>
<evidence type="ECO:0000256" key="2">
    <source>
        <dbReference type="PROSITE-ProRule" id="PRU00169"/>
    </source>
</evidence>
<dbReference type="EMBL" id="JAACFV010000004">
    <property type="protein sequence ID" value="KAF7513751.1"/>
    <property type="molecule type" value="Genomic_DNA"/>
</dbReference>
<dbReference type="SUPFAM" id="SSF47384">
    <property type="entry name" value="Homodimeric domain of signal transducing histidine kinase"/>
    <property type="match status" value="1"/>
</dbReference>
<dbReference type="SMART" id="SM00448">
    <property type="entry name" value="REC"/>
    <property type="match status" value="1"/>
</dbReference>
<protein>
    <submittedName>
        <fullName evidence="5">Uncharacterized protein</fullName>
    </submittedName>
</protein>
<dbReference type="InterPro" id="IPR036890">
    <property type="entry name" value="HATPase_C_sf"/>
</dbReference>
<evidence type="ECO:0000313" key="5">
    <source>
        <dbReference type="EMBL" id="KAF7513751.1"/>
    </source>
</evidence>
<sequence>MEQNGHMSKKRELHEGTPELSDELADFNEAGLIDLLENDLRPTFLIDFGGRGSLSGTGAHFVYYNDSLRSNANLWEQLQSLYSPAMASHDLPSRVFRQWTLQTTQSPSYKSRSAFRSFTGFIWTIVTVRDRWNLVSGLSISAIDCLQESDCEATTPISTELSVVGGVSQINSLGGKVLTTLDWTLPDSCFQTSSHIEWVRNFDWSSTPLGNMRNWSGHLRLAINMVMSDPSPAVLYWGQELTTIYNEAYIPVCRTKHPWALGRSFGDVYSEVENEFQDFPDSVWAHGREQGQATAADERRFVLAMHSEFFEEIFFSYSILPMLEVSGHVGGFYTTFRDVTRSVVAARRGSTLQAVVDARGDGTDPEAFWRKLVDAVSSNGNDLVAAFAYSARGSRVGASSMSIETTKTTVLEAFSGVPTDTRGVPCAHDMLRKNVALSAAFDEALKTGLPQRCEIDDSILAQKLVHPTQPLNDRNIPKEIAFCATDPQLPSQGLLAIALNPLRPYDVDYDHFLATMTREISASLAAFDRARFAEQAIIESELRFSQMTATSPAAHFEVNLEGQILYVNDRWHAITGMPRPGHEIPAMSWLHMVYEPDLPVIEAEWRNLQAGKSVSFEIRMKKEWQATNPFGGETLDLEYTWVLAMASQHTTKNGPTIMGCLIDINRQKWAEDFHKRKTEEAIQMKQQQERFIDMTSHEMRNPLSAIFQCSDSIVSLLEYAMQIYGKGDSDRKISEANDMALLDSIKSCIEAAQTISLCAQHQKRIVDDVLVLSKMDANMIEITPVETNPQKLLKTGLGIFASELRANDTQMEFRVEESYEKLGVEWVRLDPSRLLQVLINLTTNALKFTISESKVRRIIVSLGASNTPPSYLSSNRSGFTYLPCSGDTVDPTSRPEWGSGDPVYIHLSVEDTGRGISEVEMKQLFMRFQQASPRTHVEYGGSGLGLHIARQLTELQGGQIGVTSERGKGSTFSFYVKGRRCNPADTRLLGSGAATASFPRHLGPSITTLPVGQTPQPCEMSTESFSVQESLKLNILVVEDNLVNQRVLSKQLRRLGWHVSVANHGLEALEYLKQTVFYDNLSATEHRTPLDLVLMDIEMPIMDGLTATRKIRQLQAEGTIKGHVPIIAVSANARAEQIVKATAAGMDDVLSKPFRIPQLVGQIEQLLAKG</sequence>
<evidence type="ECO:0000259" key="3">
    <source>
        <dbReference type="PROSITE" id="PS50109"/>
    </source>
</evidence>
<dbReference type="SUPFAM" id="SSF55785">
    <property type="entry name" value="PYP-like sensor domain (PAS domain)"/>
    <property type="match status" value="1"/>
</dbReference>
<dbReference type="AlphaFoldDB" id="A0A8H7AV61"/>
<name>A0A8H7AV61_9EURO</name>
<feature type="domain" description="Histidine kinase" evidence="3">
    <location>
        <begin position="694"/>
        <end position="980"/>
    </location>
</feature>
<evidence type="ECO:0000256" key="1">
    <source>
        <dbReference type="ARBA" id="ARBA00022553"/>
    </source>
</evidence>
<dbReference type="OrthoDB" id="303614at2759"/>
<dbReference type="SMART" id="SM00387">
    <property type="entry name" value="HATPase_c"/>
    <property type="match status" value="1"/>
</dbReference>
<evidence type="ECO:0000259" key="4">
    <source>
        <dbReference type="PROSITE" id="PS50110"/>
    </source>
</evidence>
<dbReference type="InterPro" id="IPR003594">
    <property type="entry name" value="HATPase_dom"/>
</dbReference>
<feature type="modified residue" description="4-aspartylphosphate" evidence="2">
    <location>
        <position position="1096"/>
    </location>
</feature>
<dbReference type="Pfam" id="PF02518">
    <property type="entry name" value="HATPase_c"/>
    <property type="match status" value="1"/>
</dbReference>
<dbReference type="Gene3D" id="1.10.287.130">
    <property type="match status" value="1"/>
</dbReference>
<dbReference type="SUPFAM" id="SSF55874">
    <property type="entry name" value="ATPase domain of HSP90 chaperone/DNA topoisomerase II/histidine kinase"/>
    <property type="match status" value="1"/>
</dbReference>
<dbReference type="InterPro" id="IPR005467">
    <property type="entry name" value="His_kinase_dom"/>
</dbReference>
<comment type="caution">
    <text evidence="5">The sequence shown here is derived from an EMBL/GenBank/DDBJ whole genome shotgun (WGS) entry which is preliminary data.</text>
</comment>
<dbReference type="Gene3D" id="3.30.565.10">
    <property type="entry name" value="Histidine kinase-like ATPase, C-terminal domain"/>
    <property type="match status" value="1"/>
</dbReference>
<reference evidence="5" key="1">
    <citation type="submission" date="2020-02" db="EMBL/GenBank/DDBJ databases">
        <authorList>
            <person name="Palmer J.M."/>
        </authorList>
    </citation>
    <scope>NUCLEOTIDE SEQUENCE</scope>
    <source>
        <strain evidence="5">EPUS1.4</strain>
        <tissue evidence="5">Thallus</tissue>
    </source>
</reference>
<keyword evidence="1 2" id="KW-0597">Phosphoprotein</keyword>
<organism evidence="5 6">
    <name type="scientific">Endocarpon pusillum</name>
    <dbReference type="NCBI Taxonomy" id="364733"/>
    <lineage>
        <taxon>Eukaryota</taxon>
        <taxon>Fungi</taxon>
        <taxon>Dikarya</taxon>
        <taxon>Ascomycota</taxon>
        <taxon>Pezizomycotina</taxon>
        <taxon>Eurotiomycetes</taxon>
        <taxon>Chaetothyriomycetidae</taxon>
        <taxon>Verrucariales</taxon>
        <taxon>Verrucariaceae</taxon>
        <taxon>Endocarpon</taxon>
    </lineage>
</organism>
<dbReference type="CDD" id="cd17546">
    <property type="entry name" value="REC_hyHK_CKI1_RcsC-like"/>
    <property type="match status" value="1"/>
</dbReference>
<dbReference type="PROSITE" id="PS50110">
    <property type="entry name" value="RESPONSE_REGULATORY"/>
    <property type="match status" value="1"/>
</dbReference>
<dbReference type="CDD" id="cd00130">
    <property type="entry name" value="PAS"/>
    <property type="match status" value="1"/>
</dbReference>
<dbReference type="InterPro" id="IPR011006">
    <property type="entry name" value="CheY-like_superfamily"/>
</dbReference>
<dbReference type="InterPro" id="IPR004358">
    <property type="entry name" value="Sig_transdc_His_kin-like_C"/>
</dbReference>
<dbReference type="PRINTS" id="PR00344">
    <property type="entry name" value="BCTRLSENSOR"/>
</dbReference>
<evidence type="ECO:0000313" key="6">
    <source>
        <dbReference type="Proteomes" id="UP000606974"/>
    </source>
</evidence>
<dbReference type="GO" id="GO:0000155">
    <property type="term" value="F:phosphorelay sensor kinase activity"/>
    <property type="evidence" value="ECO:0007669"/>
    <property type="project" value="InterPro"/>
</dbReference>